<dbReference type="Proteomes" id="UP000584642">
    <property type="component" value="Unassembled WGS sequence"/>
</dbReference>
<evidence type="ECO:0000256" key="8">
    <source>
        <dbReference type="ARBA" id="ARBA00023049"/>
    </source>
</evidence>
<evidence type="ECO:0000256" key="2">
    <source>
        <dbReference type="ARBA" id="ARBA00004776"/>
    </source>
</evidence>
<name>A0ABX2THA6_9PROT</name>
<evidence type="ECO:0000256" key="10">
    <source>
        <dbReference type="ARBA" id="ARBA00093448"/>
    </source>
</evidence>
<reference evidence="12 13" key="1">
    <citation type="submission" date="2020-05" db="EMBL/GenBank/DDBJ databases">
        <title>Azospirillum oleiclasticum sp. nov, a nitrogen-fixing and heavy crude oil-emulsifying bacterium isolated from the crude oil of Yumen Oilfield.</title>
        <authorList>
            <person name="Wu D."/>
            <person name="Cai M."/>
            <person name="Zhang X."/>
        </authorList>
    </citation>
    <scope>NUCLEOTIDE SEQUENCE [LARGE SCALE GENOMIC DNA]</scope>
    <source>
        <strain evidence="12 13">ROY-1-1-2</strain>
    </source>
</reference>
<gene>
    <name evidence="12" type="ORF">HND93_28870</name>
</gene>
<keyword evidence="13" id="KW-1185">Reference proteome</keyword>
<dbReference type="PANTHER" id="PTHR37425:SF1">
    <property type="entry name" value="OUTER MEMBRANE PROTEIN"/>
    <property type="match status" value="1"/>
</dbReference>
<dbReference type="PANTHER" id="PTHR37425">
    <property type="match status" value="1"/>
</dbReference>
<dbReference type="SUPFAM" id="SSF55166">
    <property type="entry name" value="Hedgehog/DD-peptidase"/>
    <property type="match status" value="1"/>
</dbReference>
<proteinExistence type="inferred from homology"/>
<evidence type="ECO:0000256" key="6">
    <source>
        <dbReference type="ARBA" id="ARBA00022801"/>
    </source>
</evidence>
<evidence type="ECO:0000313" key="13">
    <source>
        <dbReference type="Proteomes" id="UP000584642"/>
    </source>
</evidence>
<evidence type="ECO:0000256" key="3">
    <source>
        <dbReference type="ARBA" id="ARBA00022670"/>
    </source>
</evidence>
<dbReference type="Pfam" id="PF05951">
    <property type="entry name" value="Peptidase_M15_2"/>
    <property type="match status" value="1"/>
</dbReference>
<evidence type="ECO:0000256" key="1">
    <source>
        <dbReference type="ARBA" id="ARBA00001947"/>
    </source>
</evidence>
<protein>
    <recommendedName>
        <fullName evidence="11">Murein endopeptidase K</fullName>
    </recommendedName>
</protein>
<dbReference type="PROSITE" id="PS51318">
    <property type="entry name" value="TAT"/>
    <property type="match status" value="1"/>
</dbReference>
<keyword evidence="4" id="KW-0479">Metal-binding</keyword>
<comment type="caution">
    <text evidence="12">The sequence shown here is derived from an EMBL/GenBank/DDBJ whole genome shotgun (WGS) entry which is preliminary data.</text>
</comment>
<comment type="cofactor">
    <cofactor evidence="1">
        <name>Zn(2+)</name>
        <dbReference type="ChEBI" id="CHEBI:29105"/>
    </cofactor>
</comment>
<accession>A0ABX2THA6</accession>
<evidence type="ECO:0000256" key="5">
    <source>
        <dbReference type="ARBA" id="ARBA00022729"/>
    </source>
</evidence>
<keyword evidence="3" id="KW-0645">Protease</keyword>
<sequence length="201" mass="21780">MNQRVIPSHTHGSGPPLARRGLLRLALGAGIGAVTAVRGTGAAAAPIPAPATQRWLRLHNTVTGERFDDLYWDGGRPVPDALASIDWLLRDHHCDRCARMDVDLLHRLSDLQARLPAHGPIEVLSGYRTAETNRRLVASGIGASPRSLHMEARAVDIRAPGVPARTLYRAALASGPGGVGGYLRRRFVHLDTGPERRWLGR</sequence>
<keyword evidence="8" id="KW-0482">Metalloprotease</keyword>
<evidence type="ECO:0000256" key="7">
    <source>
        <dbReference type="ARBA" id="ARBA00022833"/>
    </source>
</evidence>
<evidence type="ECO:0000256" key="9">
    <source>
        <dbReference type="ARBA" id="ARBA00023316"/>
    </source>
</evidence>
<dbReference type="RefSeq" id="WP_180285509.1">
    <property type="nucleotide sequence ID" value="NZ_JABFDB010000031.1"/>
</dbReference>
<evidence type="ECO:0000256" key="11">
    <source>
        <dbReference type="ARBA" id="ARBA00093666"/>
    </source>
</evidence>
<evidence type="ECO:0000313" key="12">
    <source>
        <dbReference type="EMBL" id="NYZ23732.1"/>
    </source>
</evidence>
<keyword evidence="9" id="KW-0961">Cell wall biogenesis/degradation</keyword>
<comment type="similarity">
    <text evidence="10">Belongs to the peptidase M15 family.</text>
</comment>
<evidence type="ECO:0000256" key="4">
    <source>
        <dbReference type="ARBA" id="ARBA00022723"/>
    </source>
</evidence>
<dbReference type="EMBL" id="JABFDB010000031">
    <property type="protein sequence ID" value="NYZ23732.1"/>
    <property type="molecule type" value="Genomic_DNA"/>
</dbReference>
<dbReference type="Gene3D" id="3.30.1380.10">
    <property type="match status" value="1"/>
</dbReference>
<keyword evidence="6" id="KW-0378">Hydrolase</keyword>
<comment type="pathway">
    <text evidence="2">Cell wall biogenesis; cell wall polysaccharide biosynthesis.</text>
</comment>
<organism evidence="12 13">
    <name type="scientific">Azospirillum oleiclasticum</name>
    <dbReference type="NCBI Taxonomy" id="2735135"/>
    <lineage>
        <taxon>Bacteria</taxon>
        <taxon>Pseudomonadati</taxon>
        <taxon>Pseudomonadota</taxon>
        <taxon>Alphaproteobacteria</taxon>
        <taxon>Rhodospirillales</taxon>
        <taxon>Azospirillaceae</taxon>
        <taxon>Azospirillum</taxon>
    </lineage>
</organism>
<keyword evidence="5" id="KW-0732">Signal</keyword>
<dbReference type="InterPro" id="IPR006311">
    <property type="entry name" value="TAT_signal"/>
</dbReference>
<dbReference type="InterPro" id="IPR010275">
    <property type="entry name" value="MepK"/>
</dbReference>
<keyword evidence="7" id="KW-0862">Zinc</keyword>
<dbReference type="InterPro" id="IPR009045">
    <property type="entry name" value="Zn_M74/Hedgehog-like"/>
</dbReference>